<keyword evidence="8" id="KW-1185">Reference proteome</keyword>
<dbReference type="SUPFAM" id="SSF52283">
    <property type="entry name" value="Formate/glycerate dehydrogenase catalytic domain-like"/>
    <property type="match status" value="1"/>
</dbReference>
<evidence type="ECO:0000313" key="8">
    <source>
        <dbReference type="Proteomes" id="UP000719500"/>
    </source>
</evidence>
<comment type="similarity">
    <text evidence="1 4">Belongs to the D-isomer specific 2-hydroxyacid dehydrogenase family.</text>
</comment>
<gene>
    <name evidence="7" type="ORF">H9X91_05400</name>
</gene>
<dbReference type="Pfam" id="PF00389">
    <property type="entry name" value="2-Hacid_dh"/>
    <property type="match status" value="1"/>
</dbReference>
<dbReference type="PANTHER" id="PTHR43026:SF1">
    <property type="entry name" value="2-HYDROXYACID DEHYDROGENASE HOMOLOG 1-RELATED"/>
    <property type="match status" value="1"/>
</dbReference>
<keyword evidence="2 4" id="KW-0560">Oxidoreductase</keyword>
<feature type="domain" description="D-isomer specific 2-hydroxyacid dehydrogenase catalytic" evidence="5">
    <location>
        <begin position="4"/>
        <end position="325"/>
    </location>
</feature>
<dbReference type="InterPro" id="IPR058205">
    <property type="entry name" value="D-LDH-like"/>
</dbReference>
<dbReference type="InterPro" id="IPR036291">
    <property type="entry name" value="NAD(P)-bd_dom_sf"/>
</dbReference>
<dbReference type="PROSITE" id="PS00065">
    <property type="entry name" value="D_2_HYDROXYACID_DH_1"/>
    <property type="match status" value="1"/>
</dbReference>
<dbReference type="RefSeq" id="WP_204803330.1">
    <property type="nucleotide sequence ID" value="NZ_JACSNX010000005.1"/>
</dbReference>
<accession>A0ABS2FVF4</accession>
<evidence type="ECO:0000259" key="5">
    <source>
        <dbReference type="Pfam" id="PF00389"/>
    </source>
</evidence>
<dbReference type="InterPro" id="IPR029752">
    <property type="entry name" value="D-isomer_DH_CS1"/>
</dbReference>
<protein>
    <submittedName>
        <fullName evidence="7">Lactate dehydrogenase</fullName>
    </submittedName>
</protein>
<dbReference type="SUPFAM" id="SSF51735">
    <property type="entry name" value="NAD(P)-binding Rossmann-fold domains"/>
    <property type="match status" value="1"/>
</dbReference>
<organism evidence="7 8">
    <name type="scientific">Oscillibacter valericigenes</name>
    <dbReference type="NCBI Taxonomy" id="351091"/>
    <lineage>
        <taxon>Bacteria</taxon>
        <taxon>Bacillati</taxon>
        <taxon>Bacillota</taxon>
        <taxon>Clostridia</taxon>
        <taxon>Eubacteriales</taxon>
        <taxon>Oscillospiraceae</taxon>
        <taxon>Oscillibacter</taxon>
    </lineage>
</organism>
<dbReference type="Gene3D" id="3.40.50.720">
    <property type="entry name" value="NAD(P)-binding Rossmann-like Domain"/>
    <property type="match status" value="2"/>
</dbReference>
<comment type="caution">
    <text evidence="7">The sequence shown here is derived from an EMBL/GenBank/DDBJ whole genome shotgun (WGS) entry which is preliminary data.</text>
</comment>
<dbReference type="InterPro" id="IPR029753">
    <property type="entry name" value="D-isomer_DH_CS"/>
</dbReference>
<sequence>MKIMVYEVRPDEQADLEQQAALHGVELAVTDAVPTLENAALAAGCAGVSILGQGRIDAALLDAFYAQGVRYLSTRTIGYDHIDLDHARSIGLRVCNARYDPNGVADFTVMLILMCLRHYKQALWRGQVNDFSLAGLQGREMKDLTIGIIGTGRIGAQVARNLSGFGCRLVAYDLRQNPALEGMVTYVDFDGLLSQSDVITLHMPLLDSNRHLINRETIAKMRDGVVIINCSRGEMADIEALIEGIETGKIGALGMDTVEGDEGIIHADHRVDILPNRNWFYLHQFRNVIMTQHMAFYTDAAVASMVSCGIGGICAMAAGEPCPTELTPPAV</sequence>
<dbReference type="InterPro" id="IPR006140">
    <property type="entry name" value="D-isomer_DH_NAD-bd"/>
</dbReference>
<evidence type="ECO:0000256" key="2">
    <source>
        <dbReference type="ARBA" id="ARBA00023002"/>
    </source>
</evidence>
<dbReference type="InterPro" id="IPR006139">
    <property type="entry name" value="D-isomer_2_OHA_DH_cat_dom"/>
</dbReference>
<dbReference type="PANTHER" id="PTHR43026">
    <property type="entry name" value="2-HYDROXYACID DEHYDROGENASE HOMOLOG 1-RELATED"/>
    <property type="match status" value="1"/>
</dbReference>
<dbReference type="PROSITE" id="PS00670">
    <property type="entry name" value="D_2_HYDROXYACID_DH_2"/>
    <property type="match status" value="1"/>
</dbReference>
<dbReference type="CDD" id="cd12185">
    <property type="entry name" value="HGDH_LDH_like"/>
    <property type="match status" value="1"/>
</dbReference>
<evidence type="ECO:0000259" key="6">
    <source>
        <dbReference type="Pfam" id="PF02826"/>
    </source>
</evidence>
<proteinExistence type="inferred from homology"/>
<keyword evidence="3" id="KW-0520">NAD</keyword>
<evidence type="ECO:0000313" key="7">
    <source>
        <dbReference type="EMBL" id="MBM6850872.1"/>
    </source>
</evidence>
<evidence type="ECO:0000256" key="3">
    <source>
        <dbReference type="ARBA" id="ARBA00023027"/>
    </source>
</evidence>
<evidence type="ECO:0000256" key="4">
    <source>
        <dbReference type="RuleBase" id="RU003719"/>
    </source>
</evidence>
<feature type="domain" description="D-isomer specific 2-hydroxyacid dehydrogenase NAD-binding" evidence="6">
    <location>
        <begin position="109"/>
        <end position="295"/>
    </location>
</feature>
<dbReference type="EMBL" id="JACSNX010000005">
    <property type="protein sequence ID" value="MBM6850872.1"/>
    <property type="molecule type" value="Genomic_DNA"/>
</dbReference>
<dbReference type="Proteomes" id="UP000719500">
    <property type="component" value="Unassembled WGS sequence"/>
</dbReference>
<reference evidence="7 8" key="1">
    <citation type="journal article" date="2021" name="Sci. Rep.">
        <title>The distribution of antibiotic resistance genes in chicken gut microbiota commensals.</title>
        <authorList>
            <person name="Juricova H."/>
            <person name="Matiasovicova J."/>
            <person name="Kubasova T."/>
            <person name="Cejkova D."/>
            <person name="Rychlik I."/>
        </authorList>
    </citation>
    <scope>NUCLEOTIDE SEQUENCE [LARGE SCALE GENOMIC DNA]</scope>
    <source>
        <strain evidence="7 8">An411</strain>
    </source>
</reference>
<evidence type="ECO:0000256" key="1">
    <source>
        <dbReference type="ARBA" id="ARBA00005854"/>
    </source>
</evidence>
<name>A0ABS2FVF4_9FIRM</name>
<dbReference type="Pfam" id="PF02826">
    <property type="entry name" value="2-Hacid_dh_C"/>
    <property type="match status" value="1"/>
</dbReference>